<reference evidence="2" key="1">
    <citation type="journal article" date="2022" name="Mol. Ecol. Resour.">
        <title>The genomes of chicory, endive, great burdock and yacon provide insights into Asteraceae palaeo-polyploidization history and plant inulin production.</title>
        <authorList>
            <person name="Fan W."/>
            <person name="Wang S."/>
            <person name="Wang H."/>
            <person name="Wang A."/>
            <person name="Jiang F."/>
            <person name="Liu H."/>
            <person name="Zhao H."/>
            <person name="Xu D."/>
            <person name="Zhang Y."/>
        </authorList>
    </citation>
    <scope>NUCLEOTIDE SEQUENCE [LARGE SCALE GENOMIC DNA]</scope>
    <source>
        <strain evidence="2">cv. Yunnan</strain>
    </source>
</reference>
<keyword evidence="2" id="KW-1185">Reference proteome</keyword>
<reference evidence="1 2" key="2">
    <citation type="journal article" date="2022" name="Mol. Ecol. Resour.">
        <title>The genomes of chicory, endive, great burdock and yacon provide insights into Asteraceae paleo-polyploidization history and plant inulin production.</title>
        <authorList>
            <person name="Fan W."/>
            <person name="Wang S."/>
            <person name="Wang H."/>
            <person name="Wang A."/>
            <person name="Jiang F."/>
            <person name="Liu H."/>
            <person name="Zhao H."/>
            <person name="Xu D."/>
            <person name="Zhang Y."/>
        </authorList>
    </citation>
    <scope>NUCLEOTIDE SEQUENCE [LARGE SCALE GENOMIC DNA]</scope>
    <source>
        <strain evidence="2">cv. Yunnan</strain>
        <tissue evidence="1">Leaves</tissue>
    </source>
</reference>
<sequence length="208" mass="23314">MVPFSLSNQPNVFKVLIPLNLLQLFFQSPSSLQINHTNHLNRSTISTPHPTDPNLNSIASPMPVDLQKKLRRLPHVFSQVLEFPLRSHANVFIEDRSDCFRFTADIENSAFTGQVRAHAVKIYPGVTKVVVREGNGEGGVELLLDKLEVDVWRFRIPVTTRPELATTVVMRTKLIVTVPKGGRRWRGVKGEDGNGVWGGGRGRLVYVQ</sequence>
<evidence type="ECO:0000313" key="2">
    <source>
        <dbReference type="Proteomes" id="UP001056120"/>
    </source>
</evidence>
<comment type="caution">
    <text evidence="1">The sequence shown here is derived from an EMBL/GenBank/DDBJ whole genome shotgun (WGS) entry which is preliminary data.</text>
</comment>
<accession>A0ACB9JHT6</accession>
<gene>
    <name evidence="1" type="ORF">L1987_13574</name>
</gene>
<dbReference type="EMBL" id="CM042021">
    <property type="protein sequence ID" value="KAI3819726.1"/>
    <property type="molecule type" value="Genomic_DNA"/>
</dbReference>
<name>A0ACB9JHT6_9ASTR</name>
<dbReference type="Proteomes" id="UP001056120">
    <property type="component" value="Linkage Group LG04"/>
</dbReference>
<evidence type="ECO:0000313" key="1">
    <source>
        <dbReference type="EMBL" id="KAI3819726.1"/>
    </source>
</evidence>
<protein>
    <submittedName>
        <fullName evidence="1">Uncharacterized protein</fullName>
    </submittedName>
</protein>
<organism evidence="1 2">
    <name type="scientific">Smallanthus sonchifolius</name>
    <dbReference type="NCBI Taxonomy" id="185202"/>
    <lineage>
        <taxon>Eukaryota</taxon>
        <taxon>Viridiplantae</taxon>
        <taxon>Streptophyta</taxon>
        <taxon>Embryophyta</taxon>
        <taxon>Tracheophyta</taxon>
        <taxon>Spermatophyta</taxon>
        <taxon>Magnoliopsida</taxon>
        <taxon>eudicotyledons</taxon>
        <taxon>Gunneridae</taxon>
        <taxon>Pentapetalae</taxon>
        <taxon>asterids</taxon>
        <taxon>campanulids</taxon>
        <taxon>Asterales</taxon>
        <taxon>Asteraceae</taxon>
        <taxon>Asteroideae</taxon>
        <taxon>Heliantheae alliance</taxon>
        <taxon>Millerieae</taxon>
        <taxon>Smallanthus</taxon>
    </lineage>
</organism>
<proteinExistence type="predicted"/>